<evidence type="ECO:0000313" key="2">
    <source>
        <dbReference type="Proteomes" id="UP000516314"/>
    </source>
</evidence>
<name>A0A7G2EBU0_ARATH</name>
<dbReference type="Proteomes" id="UP000516314">
    <property type="component" value="Chromosome 2"/>
</dbReference>
<sequence length="155" mass="17178">MTLLLIPLHFDLPLKEAIPISKSTPPKVNEILVEENSYNLTAIPLVKVKSKEKQKIIEKRSYAGKPLFSPAASKYLIYPPSHDKEVVTIPILVDGAYSAVSQGLDHNFPIPPGWGAMSNKKRKNHKKMWHNRQSSAVPGVFVPIRAHPSCGASLH</sequence>
<proteinExistence type="predicted"/>
<gene>
    <name evidence="1" type="ORF">AT9943_LOCUS6528</name>
</gene>
<accession>A0A7G2EBU0</accession>
<protein>
    <submittedName>
        <fullName evidence="1">(thale cress) hypothetical protein</fullName>
    </submittedName>
</protein>
<reference evidence="1 2" key="1">
    <citation type="submission" date="2020-09" db="EMBL/GenBank/DDBJ databases">
        <authorList>
            <person name="Ashkenazy H."/>
        </authorList>
    </citation>
    <scope>NUCLEOTIDE SEQUENCE [LARGE SCALE GENOMIC DNA]</scope>
    <source>
        <strain evidence="2">cv. Cdm-0</strain>
    </source>
</reference>
<dbReference type="EMBL" id="LR881467">
    <property type="protein sequence ID" value="CAD5318292.1"/>
    <property type="molecule type" value="Genomic_DNA"/>
</dbReference>
<organism evidence="1 2">
    <name type="scientific">Arabidopsis thaliana</name>
    <name type="common">Mouse-ear cress</name>
    <dbReference type="NCBI Taxonomy" id="3702"/>
    <lineage>
        <taxon>Eukaryota</taxon>
        <taxon>Viridiplantae</taxon>
        <taxon>Streptophyta</taxon>
        <taxon>Embryophyta</taxon>
        <taxon>Tracheophyta</taxon>
        <taxon>Spermatophyta</taxon>
        <taxon>Magnoliopsida</taxon>
        <taxon>eudicotyledons</taxon>
        <taxon>Gunneridae</taxon>
        <taxon>Pentapetalae</taxon>
        <taxon>rosids</taxon>
        <taxon>malvids</taxon>
        <taxon>Brassicales</taxon>
        <taxon>Brassicaceae</taxon>
        <taxon>Camelineae</taxon>
        <taxon>Arabidopsis</taxon>
    </lineage>
</organism>
<dbReference type="AlphaFoldDB" id="A0A7G2EBU0"/>
<evidence type="ECO:0000313" key="1">
    <source>
        <dbReference type="EMBL" id="CAD5318292.1"/>
    </source>
</evidence>